<dbReference type="Gene3D" id="3.40.1000.70">
    <property type="entry name" value="PknH-like extracellular domain"/>
    <property type="match status" value="1"/>
</dbReference>
<dbReference type="Pfam" id="PF14032">
    <property type="entry name" value="PknH_C"/>
    <property type="match status" value="1"/>
</dbReference>
<dbReference type="InterPro" id="IPR026954">
    <property type="entry name" value="PknH-like_Extracell"/>
</dbReference>
<protein>
    <submittedName>
        <fullName evidence="3">Sensor domain-containing protein</fullName>
    </submittedName>
</protein>
<dbReference type="InterPro" id="IPR038232">
    <property type="entry name" value="PknH-like_Extracell_sf"/>
</dbReference>
<evidence type="ECO:0000256" key="1">
    <source>
        <dbReference type="SAM" id="SignalP"/>
    </source>
</evidence>
<feature type="chain" id="PRO_5045343319" evidence="1">
    <location>
        <begin position="21"/>
        <end position="249"/>
    </location>
</feature>
<evidence type="ECO:0000313" key="3">
    <source>
        <dbReference type="EMBL" id="ORA83308.1"/>
    </source>
</evidence>
<dbReference type="EMBL" id="MVHV01000008">
    <property type="protein sequence ID" value="ORA83308.1"/>
    <property type="molecule type" value="Genomic_DNA"/>
</dbReference>
<gene>
    <name evidence="3" type="ORF">BST29_09940</name>
</gene>
<dbReference type="Proteomes" id="UP000243140">
    <property type="component" value="Unassembled WGS sequence"/>
</dbReference>
<keyword evidence="1" id="KW-0732">Signal</keyword>
<keyword evidence="4" id="KW-1185">Reference proteome</keyword>
<name>A0ABX3STC8_MYCMA</name>
<feature type="domain" description="PknH-like extracellular" evidence="2">
    <location>
        <begin position="37"/>
        <end position="243"/>
    </location>
</feature>
<sequence>MGAFVPLLAAVTLAAGCAVAVGGTARPTADSTPRPLTGQTIKRVLLGEGVLSRILKQSFEVDHRFPPRFGGPDQLQNDGPALPVDCLGVAEMLQQSVYQSANVSQVAVETWRHVARSVEVTGVREGVVSLPTAADAKALFAEFSRQWQKCDGTTLPLPGSVFRLEAKATNIQAAASVLGATVSMRFTVSGSDSPSIPAGRAIGVRDNCLVEVEVDFFNTSNPSPQRSGDINSSAIDIAHAMMDEVSALS</sequence>
<reference evidence="3 4" key="1">
    <citation type="submission" date="2017-02" db="EMBL/GenBank/DDBJ databases">
        <title>The new phylogeny of genus Mycobacterium.</title>
        <authorList>
            <person name="Tortoli E."/>
            <person name="Trovato A."/>
            <person name="Cirillo D.M."/>
        </authorList>
    </citation>
    <scope>NUCLEOTIDE SEQUENCE [LARGE SCALE GENOMIC DNA]</scope>
    <source>
        <strain evidence="3 4">IP1130001</strain>
    </source>
</reference>
<feature type="signal peptide" evidence="1">
    <location>
        <begin position="1"/>
        <end position="20"/>
    </location>
</feature>
<proteinExistence type="predicted"/>
<accession>A0ABX3STC8</accession>
<comment type="caution">
    <text evidence="3">The sequence shown here is derived from an EMBL/GenBank/DDBJ whole genome shotgun (WGS) entry which is preliminary data.</text>
</comment>
<organism evidence="3 4">
    <name type="scientific">Mycobacterium malmoense</name>
    <dbReference type="NCBI Taxonomy" id="1780"/>
    <lineage>
        <taxon>Bacteria</taxon>
        <taxon>Bacillati</taxon>
        <taxon>Actinomycetota</taxon>
        <taxon>Actinomycetes</taxon>
        <taxon>Mycobacteriales</taxon>
        <taxon>Mycobacteriaceae</taxon>
        <taxon>Mycobacterium</taxon>
    </lineage>
</organism>
<evidence type="ECO:0000259" key="2">
    <source>
        <dbReference type="Pfam" id="PF14032"/>
    </source>
</evidence>
<evidence type="ECO:0000313" key="4">
    <source>
        <dbReference type="Proteomes" id="UP000243140"/>
    </source>
</evidence>